<gene>
    <name evidence="1" type="ORF">BDM02DRAFT_3118694</name>
</gene>
<organism evidence="1 2">
    <name type="scientific">Thelephora ganbajun</name>
    <name type="common">Ganba fungus</name>
    <dbReference type="NCBI Taxonomy" id="370292"/>
    <lineage>
        <taxon>Eukaryota</taxon>
        <taxon>Fungi</taxon>
        <taxon>Dikarya</taxon>
        <taxon>Basidiomycota</taxon>
        <taxon>Agaricomycotina</taxon>
        <taxon>Agaricomycetes</taxon>
        <taxon>Thelephorales</taxon>
        <taxon>Thelephoraceae</taxon>
        <taxon>Thelephora</taxon>
    </lineage>
</organism>
<protein>
    <submittedName>
        <fullName evidence="1">ICMT-domain-containing protein</fullName>
    </submittedName>
</protein>
<dbReference type="Proteomes" id="UP000886501">
    <property type="component" value="Unassembled WGS sequence"/>
</dbReference>
<accession>A0ACB6ZB50</accession>
<sequence>MYLSAEAITKSVCFYVAATGVCLCTVPPQPIPSDELREKYNVSSTVSGDESCLVDRPTATRSPMSPRFDYKAASATFSLSYFPYIFSTWVVFMSTLDTFHTLDLFPQIMPVDHTTTARGFNTQLIVGLALIITFSALRFAAFQTLGRFFTYQLSILPDHKLVTRGLYSYIRHPSYTAVPFVFAGVLLTTTAPGSVLYDYLGVDSTRKLMVVLAFAIARGTYVFVCRAEVEDQVLQKEFGKQWEEWTRVVRYKFIPGVL</sequence>
<comment type="caution">
    <text evidence="1">The sequence shown here is derived from an EMBL/GenBank/DDBJ whole genome shotgun (WGS) entry which is preliminary data.</text>
</comment>
<dbReference type="EMBL" id="MU118059">
    <property type="protein sequence ID" value="KAF9646381.1"/>
    <property type="molecule type" value="Genomic_DNA"/>
</dbReference>
<evidence type="ECO:0000313" key="1">
    <source>
        <dbReference type="EMBL" id="KAF9646381.1"/>
    </source>
</evidence>
<evidence type="ECO:0000313" key="2">
    <source>
        <dbReference type="Proteomes" id="UP000886501"/>
    </source>
</evidence>
<reference evidence="1" key="1">
    <citation type="submission" date="2019-10" db="EMBL/GenBank/DDBJ databases">
        <authorList>
            <consortium name="DOE Joint Genome Institute"/>
            <person name="Kuo A."/>
            <person name="Miyauchi S."/>
            <person name="Kiss E."/>
            <person name="Drula E."/>
            <person name="Kohler A."/>
            <person name="Sanchez-Garcia M."/>
            <person name="Andreopoulos B."/>
            <person name="Barry K.W."/>
            <person name="Bonito G."/>
            <person name="Buee M."/>
            <person name="Carver A."/>
            <person name="Chen C."/>
            <person name="Cichocki N."/>
            <person name="Clum A."/>
            <person name="Culley D."/>
            <person name="Crous P.W."/>
            <person name="Fauchery L."/>
            <person name="Girlanda M."/>
            <person name="Hayes R."/>
            <person name="Keri Z."/>
            <person name="Labutti K."/>
            <person name="Lipzen A."/>
            <person name="Lombard V."/>
            <person name="Magnuson J."/>
            <person name="Maillard F."/>
            <person name="Morin E."/>
            <person name="Murat C."/>
            <person name="Nolan M."/>
            <person name="Ohm R."/>
            <person name="Pangilinan J."/>
            <person name="Pereira M."/>
            <person name="Perotto S."/>
            <person name="Peter M."/>
            <person name="Riley R."/>
            <person name="Sitrit Y."/>
            <person name="Stielow B."/>
            <person name="Szollosi G."/>
            <person name="Zifcakova L."/>
            <person name="Stursova M."/>
            <person name="Spatafora J.W."/>
            <person name="Tedersoo L."/>
            <person name="Vaario L.-M."/>
            <person name="Yamada A."/>
            <person name="Yan M."/>
            <person name="Wang P."/>
            <person name="Xu J."/>
            <person name="Bruns T."/>
            <person name="Baldrian P."/>
            <person name="Vilgalys R."/>
            <person name="Henrissat B."/>
            <person name="Grigoriev I.V."/>
            <person name="Hibbett D."/>
            <person name="Nagy L.G."/>
            <person name="Martin F.M."/>
        </authorList>
    </citation>
    <scope>NUCLEOTIDE SEQUENCE</scope>
    <source>
        <strain evidence="1">P2</strain>
    </source>
</reference>
<keyword evidence="2" id="KW-1185">Reference proteome</keyword>
<reference evidence="1" key="2">
    <citation type="journal article" date="2020" name="Nat. Commun.">
        <title>Large-scale genome sequencing of mycorrhizal fungi provides insights into the early evolution of symbiotic traits.</title>
        <authorList>
            <person name="Miyauchi S."/>
            <person name="Kiss E."/>
            <person name="Kuo A."/>
            <person name="Drula E."/>
            <person name="Kohler A."/>
            <person name="Sanchez-Garcia M."/>
            <person name="Morin E."/>
            <person name="Andreopoulos B."/>
            <person name="Barry K.W."/>
            <person name="Bonito G."/>
            <person name="Buee M."/>
            <person name="Carver A."/>
            <person name="Chen C."/>
            <person name="Cichocki N."/>
            <person name="Clum A."/>
            <person name="Culley D."/>
            <person name="Crous P.W."/>
            <person name="Fauchery L."/>
            <person name="Girlanda M."/>
            <person name="Hayes R.D."/>
            <person name="Keri Z."/>
            <person name="LaButti K."/>
            <person name="Lipzen A."/>
            <person name="Lombard V."/>
            <person name="Magnuson J."/>
            <person name="Maillard F."/>
            <person name="Murat C."/>
            <person name="Nolan M."/>
            <person name="Ohm R.A."/>
            <person name="Pangilinan J."/>
            <person name="Pereira M.F."/>
            <person name="Perotto S."/>
            <person name="Peter M."/>
            <person name="Pfister S."/>
            <person name="Riley R."/>
            <person name="Sitrit Y."/>
            <person name="Stielow J.B."/>
            <person name="Szollosi G."/>
            <person name="Zifcakova L."/>
            <person name="Stursova M."/>
            <person name="Spatafora J.W."/>
            <person name="Tedersoo L."/>
            <person name="Vaario L.M."/>
            <person name="Yamada A."/>
            <person name="Yan M."/>
            <person name="Wang P."/>
            <person name="Xu J."/>
            <person name="Bruns T."/>
            <person name="Baldrian P."/>
            <person name="Vilgalys R."/>
            <person name="Dunand C."/>
            <person name="Henrissat B."/>
            <person name="Grigoriev I.V."/>
            <person name="Hibbett D."/>
            <person name="Nagy L.G."/>
            <person name="Martin F.M."/>
        </authorList>
    </citation>
    <scope>NUCLEOTIDE SEQUENCE</scope>
    <source>
        <strain evidence="1">P2</strain>
    </source>
</reference>
<proteinExistence type="predicted"/>
<name>A0ACB6ZB50_THEGA</name>